<comment type="similarity">
    <text evidence="2">Belongs to the DcuC/DcuD transporter (TC 2.A.61) family.</text>
</comment>
<evidence type="ECO:0000256" key="8">
    <source>
        <dbReference type="SAM" id="Phobius"/>
    </source>
</evidence>
<dbReference type="RefSeq" id="WP_101678176.1">
    <property type="nucleotide sequence ID" value="NZ_CAUPGZ010000022.1"/>
</dbReference>
<feature type="transmembrane region" description="Helical" evidence="8">
    <location>
        <begin position="272"/>
        <end position="291"/>
    </location>
</feature>
<organism evidence="9 10">
    <name type="scientific">Corynebacterium pyruviciproducens</name>
    <dbReference type="NCBI Taxonomy" id="598660"/>
    <lineage>
        <taxon>Bacteria</taxon>
        <taxon>Bacillati</taxon>
        <taxon>Actinomycetota</taxon>
        <taxon>Actinomycetes</taxon>
        <taxon>Mycobacteriales</taxon>
        <taxon>Corynebacteriaceae</taxon>
        <taxon>Corynebacterium</taxon>
    </lineage>
</organism>
<dbReference type="AlphaFoldDB" id="A0AAF0YWX8"/>
<evidence type="ECO:0000256" key="4">
    <source>
        <dbReference type="ARBA" id="ARBA00022475"/>
    </source>
</evidence>
<evidence type="ECO:0000256" key="6">
    <source>
        <dbReference type="ARBA" id="ARBA00022989"/>
    </source>
</evidence>
<feature type="transmembrane region" description="Helical" evidence="8">
    <location>
        <begin position="303"/>
        <end position="327"/>
    </location>
</feature>
<keyword evidence="3" id="KW-0813">Transport</keyword>
<dbReference type="PANTHER" id="PTHR42002:SF2">
    <property type="entry name" value="ANAEROBIC C4-DICARBOXYLATE TRANSPORTER DCUC-RELATED"/>
    <property type="match status" value="1"/>
</dbReference>
<dbReference type="GO" id="GO:0005886">
    <property type="term" value="C:plasma membrane"/>
    <property type="evidence" value="ECO:0007669"/>
    <property type="project" value="UniProtKB-SubCell"/>
</dbReference>
<keyword evidence="5 8" id="KW-0812">Transmembrane</keyword>
<dbReference type="InterPro" id="IPR004669">
    <property type="entry name" value="C4_dicarb_anaerob_car"/>
</dbReference>
<keyword evidence="7 8" id="KW-0472">Membrane</keyword>
<feature type="transmembrane region" description="Helical" evidence="8">
    <location>
        <begin position="437"/>
        <end position="454"/>
    </location>
</feature>
<feature type="transmembrane region" description="Helical" evidence="8">
    <location>
        <begin position="347"/>
        <end position="368"/>
    </location>
</feature>
<feature type="transmembrane region" description="Helical" evidence="8">
    <location>
        <begin position="411"/>
        <end position="431"/>
    </location>
</feature>
<dbReference type="KEGG" id="cpyr:CYJ47_12460"/>
<evidence type="ECO:0000256" key="2">
    <source>
        <dbReference type="ARBA" id="ARBA00005275"/>
    </source>
</evidence>
<comment type="subcellular location">
    <subcellularLocation>
        <location evidence="1">Cell membrane</location>
        <topology evidence="1">Multi-pass membrane protein</topology>
    </subcellularLocation>
</comment>
<evidence type="ECO:0000256" key="7">
    <source>
        <dbReference type="ARBA" id="ARBA00023136"/>
    </source>
</evidence>
<dbReference type="NCBIfam" id="NF037994">
    <property type="entry name" value="DcuC_1"/>
    <property type="match status" value="1"/>
</dbReference>
<evidence type="ECO:0000256" key="5">
    <source>
        <dbReference type="ARBA" id="ARBA00022692"/>
    </source>
</evidence>
<dbReference type="GO" id="GO:0015556">
    <property type="term" value="F:C4-dicarboxylate transmembrane transporter activity"/>
    <property type="evidence" value="ECO:0007669"/>
    <property type="project" value="InterPro"/>
</dbReference>
<dbReference type="Proteomes" id="UP000234560">
    <property type="component" value="Chromosome"/>
</dbReference>
<evidence type="ECO:0000313" key="9">
    <source>
        <dbReference type="EMBL" id="WOT02040.1"/>
    </source>
</evidence>
<feature type="transmembrane region" description="Helical" evidence="8">
    <location>
        <begin position="247"/>
        <end position="266"/>
    </location>
</feature>
<feature type="transmembrane region" description="Helical" evidence="8">
    <location>
        <begin position="154"/>
        <end position="173"/>
    </location>
</feature>
<accession>A0AAF0YWX8</accession>
<feature type="transmembrane region" description="Helical" evidence="8">
    <location>
        <begin position="117"/>
        <end position="147"/>
    </location>
</feature>
<feature type="transmembrane region" description="Helical" evidence="8">
    <location>
        <begin position="193"/>
        <end position="218"/>
    </location>
</feature>
<reference evidence="9" key="2">
    <citation type="submission" date="2023-10" db="EMBL/GenBank/DDBJ databases">
        <authorList>
            <person name="Choi B."/>
        </authorList>
    </citation>
    <scope>NUCLEOTIDE SEQUENCE</scope>
    <source>
        <strain evidence="9">UMB0763</strain>
    </source>
</reference>
<reference evidence="9" key="1">
    <citation type="submission" date="2017-12" db="EMBL/GenBank/DDBJ databases">
        <authorList>
            <person name="Thomas-White K."/>
            <person name="Wolfe A.J."/>
        </authorList>
    </citation>
    <scope>NUCLEOTIDE SEQUENCE</scope>
    <source>
        <strain evidence="9">UMB0763</strain>
    </source>
</reference>
<evidence type="ECO:0000256" key="1">
    <source>
        <dbReference type="ARBA" id="ARBA00004651"/>
    </source>
</evidence>
<name>A0AAF0YWX8_9CORY</name>
<dbReference type="NCBIfam" id="TIGR00771">
    <property type="entry name" value="DcuC"/>
    <property type="match status" value="1"/>
</dbReference>
<dbReference type="Pfam" id="PF03606">
    <property type="entry name" value="DcuC"/>
    <property type="match status" value="1"/>
</dbReference>
<dbReference type="EMBL" id="CP136958">
    <property type="protein sequence ID" value="WOT02040.1"/>
    <property type="molecule type" value="Genomic_DNA"/>
</dbReference>
<dbReference type="InterPro" id="IPR018385">
    <property type="entry name" value="C4_dicarb_anaerob_car-like"/>
</dbReference>
<keyword evidence="4" id="KW-1003">Cell membrane</keyword>
<evidence type="ECO:0000256" key="3">
    <source>
        <dbReference type="ARBA" id="ARBA00022448"/>
    </source>
</evidence>
<sequence>MEVFLIICALLATVAAGYLMIKGFKPVIVLLFAGLFLIALSTIFVPDLGLLNEKATTGSKWFDIFAIFESVAGSQLTGVGLIIMAAGGFSAYMNKIGASKSLVRAVSRPVSRLHNPYLLLILSYFIGQALFMVIPSAAGLALLLLVLLLPILRAANVTAASAGAIIATVSALPMGPAMGTTVLASDTVGMSPVMYFVTNQLLVAIPTMIAIAITHFFVQRYFDKKEGDHGSVIQEELNSDQPDAPGWYAFFLTLPIILLIVFSPLIHDSIELSTVTAFFLVWLIAVAIELIRSKDRNQVLVDAHAFFKGMGNMFANVVSLIIAAQIFAKGLQSTGLIDAMIDGAKQLGLGIGAMAIIFTLIVGFVTLLTGSGVGPFSAFAKLTPDIAAGVGGQATALVTPMQFASGMFRSMSPIAGVVIAVAGGTNMTPMALVKRTAIPMIVGIIVMTTCSLIFL</sequence>
<proteinExistence type="inferred from homology"/>
<keyword evidence="6 8" id="KW-1133">Transmembrane helix</keyword>
<feature type="transmembrane region" description="Helical" evidence="8">
    <location>
        <begin position="66"/>
        <end position="92"/>
    </location>
</feature>
<evidence type="ECO:0000313" key="10">
    <source>
        <dbReference type="Proteomes" id="UP000234560"/>
    </source>
</evidence>
<dbReference type="PANTHER" id="PTHR42002">
    <property type="entry name" value="ANAEROBIC C4-DICARBOXYLATE TRANSPORTER DCUC-RELATED"/>
    <property type="match status" value="1"/>
</dbReference>
<feature type="transmembrane region" description="Helical" evidence="8">
    <location>
        <begin position="26"/>
        <end position="45"/>
    </location>
</feature>
<gene>
    <name evidence="9" type="primary">dcuC</name>
    <name evidence="9" type="ORF">CYJ47_12460</name>
</gene>
<protein>
    <submittedName>
        <fullName evidence="9">C4-dicarboxylate transporter DcuC</fullName>
    </submittedName>
</protein>